<dbReference type="GeneID" id="93614756"/>
<sequence length="224" mass="24808">MNKEGSNTFGSFNLGGFGSNLPSASTTKPLTSSATAAPLTNESTLKAVTPAANIQSSGKDTVSSQTTSKPSAVKLSEIQKEISQIILKGEQQSVKTVEHLKDSTTKWELTDVESFGKLIDSLIKNIQDNQLSIENRTKSVHFIVAETEKFINERDDIKAFLTKSLNERMNDRSNNRELSAETKKELDLLEARVDAFNTMVNQLEFNVLENVKRIYGAIIHLTRE</sequence>
<dbReference type="OMA" id="NENINWT"/>
<reference evidence="1 2" key="1">
    <citation type="journal article" date="2009" name="PLoS Genet.">
        <title>Genomic analysis of the basal lineage fungus Rhizopus oryzae reveals a whole-genome duplication.</title>
        <authorList>
            <person name="Ma L.-J."/>
            <person name="Ibrahim A.S."/>
            <person name="Skory C."/>
            <person name="Grabherr M.G."/>
            <person name="Burger G."/>
            <person name="Butler M."/>
            <person name="Elias M."/>
            <person name="Idnurm A."/>
            <person name="Lang B.F."/>
            <person name="Sone T."/>
            <person name="Abe A."/>
            <person name="Calvo S.E."/>
            <person name="Corrochano L.M."/>
            <person name="Engels R."/>
            <person name="Fu J."/>
            <person name="Hansberg W."/>
            <person name="Kim J.-M."/>
            <person name="Kodira C.D."/>
            <person name="Koehrsen M.J."/>
            <person name="Liu B."/>
            <person name="Miranda-Saavedra D."/>
            <person name="O'Leary S."/>
            <person name="Ortiz-Castellanos L."/>
            <person name="Poulter R."/>
            <person name="Rodriguez-Romero J."/>
            <person name="Ruiz-Herrera J."/>
            <person name="Shen Y.-Q."/>
            <person name="Zeng Q."/>
            <person name="Galagan J."/>
            <person name="Birren B.W."/>
            <person name="Cuomo C.A."/>
            <person name="Wickes B.L."/>
        </authorList>
    </citation>
    <scope>NUCLEOTIDE SEQUENCE [LARGE SCALE GENOMIC DNA]</scope>
    <source>
        <strain evidence="2">RA 99-880 / ATCC MYA-4621 / FGSC 9543 / NRRL 43880</strain>
    </source>
</reference>
<evidence type="ECO:0000313" key="1">
    <source>
        <dbReference type="EMBL" id="EIE83080.1"/>
    </source>
</evidence>
<dbReference type="AlphaFoldDB" id="I1C3Q0"/>
<dbReference type="RefSeq" id="XP_067518476.1">
    <property type="nucleotide sequence ID" value="XM_067662375.1"/>
</dbReference>
<protein>
    <submittedName>
        <fullName evidence="1">Uncharacterized protein</fullName>
    </submittedName>
</protein>
<dbReference type="OrthoDB" id="248320at2759"/>
<keyword evidence="2" id="KW-1185">Reference proteome</keyword>
<dbReference type="InParanoid" id="I1C3Q0"/>
<dbReference type="Proteomes" id="UP000009138">
    <property type="component" value="Unassembled WGS sequence"/>
</dbReference>
<organism evidence="1 2">
    <name type="scientific">Rhizopus delemar (strain RA 99-880 / ATCC MYA-4621 / FGSC 9543 / NRRL 43880)</name>
    <name type="common">Mucormycosis agent</name>
    <name type="synonym">Rhizopus arrhizus var. delemar</name>
    <dbReference type="NCBI Taxonomy" id="246409"/>
    <lineage>
        <taxon>Eukaryota</taxon>
        <taxon>Fungi</taxon>
        <taxon>Fungi incertae sedis</taxon>
        <taxon>Mucoromycota</taxon>
        <taxon>Mucoromycotina</taxon>
        <taxon>Mucoromycetes</taxon>
        <taxon>Mucorales</taxon>
        <taxon>Mucorineae</taxon>
        <taxon>Rhizopodaceae</taxon>
        <taxon>Rhizopus</taxon>
    </lineage>
</organism>
<proteinExistence type="predicted"/>
<dbReference type="STRING" id="246409.I1C3Q0"/>
<name>I1C3Q0_RHIO9</name>
<accession>I1C3Q0</accession>
<dbReference type="EMBL" id="CH476736">
    <property type="protein sequence ID" value="EIE83080.1"/>
    <property type="molecule type" value="Genomic_DNA"/>
</dbReference>
<dbReference type="VEuPathDB" id="FungiDB:RO3G_07785"/>
<gene>
    <name evidence="1" type="ORF">RO3G_07785</name>
</gene>
<evidence type="ECO:0000313" key="2">
    <source>
        <dbReference type="Proteomes" id="UP000009138"/>
    </source>
</evidence>